<name>A0AAD9IVG0_9ANNE</name>
<dbReference type="Proteomes" id="UP001208570">
    <property type="component" value="Unassembled WGS sequence"/>
</dbReference>
<dbReference type="EMBL" id="JAODUP010001058">
    <property type="protein sequence ID" value="KAK2141676.1"/>
    <property type="molecule type" value="Genomic_DNA"/>
</dbReference>
<gene>
    <name evidence="1" type="ORF">LSH36_1058g00017</name>
</gene>
<accession>A0AAD9IVG0</accession>
<dbReference type="AlphaFoldDB" id="A0AAD9IVG0"/>
<keyword evidence="2" id="KW-1185">Reference proteome</keyword>
<comment type="caution">
    <text evidence="1">The sequence shown here is derived from an EMBL/GenBank/DDBJ whole genome shotgun (WGS) entry which is preliminary data.</text>
</comment>
<protein>
    <submittedName>
        <fullName evidence="1">Uncharacterized protein</fullName>
    </submittedName>
</protein>
<reference evidence="1" key="1">
    <citation type="journal article" date="2023" name="Mol. Biol. Evol.">
        <title>Third-Generation Sequencing Reveals the Adaptive Role of the Epigenome in Three Deep-Sea Polychaetes.</title>
        <authorList>
            <person name="Perez M."/>
            <person name="Aroh O."/>
            <person name="Sun Y."/>
            <person name="Lan Y."/>
            <person name="Juniper S.K."/>
            <person name="Young C.R."/>
            <person name="Angers B."/>
            <person name="Qian P.Y."/>
        </authorList>
    </citation>
    <scope>NUCLEOTIDE SEQUENCE</scope>
    <source>
        <strain evidence="1">P08H-3</strain>
    </source>
</reference>
<proteinExistence type="predicted"/>
<sequence>MHCDKLSFDYVGISELFRYGRGQRIRLHGYHNITTQCRDTTYGCRDGAVLFIKECINNKSPLMYLYL</sequence>
<evidence type="ECO:0000313" key="1">
    <source>
        <dbReference type="EMBL" id="KAK2141676.1"/>
    </source>
</evidence>
<organism evidence="1 2">
    <name type="scientific">Paralvinella palmiformis</name>
    <dbReference type="NCBI Taxonomy" id="53620"/>
    <lineage>
        <taxon>Eukaryota</taxon>
        <taxon>Metazoa</taxon>
        <taxon>Spiralia</taxon>
        <taxon>Lophotrochozoa</taxon>
        <taxon>Annelida</taxon>
        <taxon>Polychaeta</taxon>
        <taxon>Sedentaria</taxon>
        <taxon>Canalipalpata</taxon>
        <taxon>Terebellida</taxon>
        <taxon>Terebelliformia</taxon>
        <taxon>Alvinellidae</taxon>
        <taxon>Paralvinella</taxon>
    </lineage>
</organism>
<evidence type="ECO:0000313" key="2">
    <source>
        <dbReference type="Proteomes" id="UP001208570"/>
    </source>
</evidence>